<keyword evidence="12 17" id="KW-1133">Transmembrane helix</keyword>
<keyword evidence="10 17" id="KW-0812">Transmembrane</keyword>
<feature type="domain" description="PTS EIIC type-3" evidence="19">
    <location>
        <begin position="8"/>
        <end position="407"/>
    </location>
</feature>
<evidence type="ECO:0000256" key="8">
    <source>
        <dbReference type="ARBA" id="ARBA00022679"/>
    </source>
</evidence>
<evidence type="ECO:0000313" key="20">
    <source>
        <dbReference type="EMBL" id="MCR2044440.1"/>
    </source>
</evidence>
<dbReference type="InterPro" id="IPR036095">
    <property type="entry name" value="PTS_EIIB-like_sf"/>
</dbReference>
<evidence type="ECO:0000256" key="17">
    <source>
        <dbReference type="SAM" id="Phobius"/>
    </source>
</evidence>
<feature type="modified residue" description="Phosphocysteine; by EIIA" evidence="16">
    <location>
        <position position="462"/>
    </location>
</feature>
<evidence type="ECO:0000313" key="21">
    <source>
        <dbReference type="Proteomes" id="UP001142078"/>
    </source>
</evidence>
<feature type="transmembrane region" description="Helical" evidence="17">
    <location>
        <begin position="176"/>
        <end position="196"/>
    </location>
</feature>
<keyword evidence="5" id="KW-1003">Cell membrane</keyword>
<feature type="transmembrane region" description="Helical" evidence="17">
    <location>
        <begin position="31"/>
        <end position="50"/>
    </location>
</feature>
<evidence type="ECO:0000259" key="18">
    <source>
        <dbReference type="PROSITE" id="PS51100"/>
    </source>
</evidence>
<dbReference type="RefSeq" id="WP_257490498.1">
    <property type="nucleotide sequence ID" value="NZ_JANJZL010000006.1"/>
</dbReference>
<comment type="caution">
    <text evidence="20">The sequence shown here is derived from an EMBL/GenBank/DDBJ whole genome shotgun (WGS) entry which is preliminary data.</text>
</comment>
<evidence type="ECO:0000256" key="5">
    <source>
        <dbReference type="ARBA" id="ARBA00022475"/>
    </source>
</evidence>
<accession>A0A9X2MJY8</accession>
<dbReference type="InterPro" id="IPR051088">
    <property type="entry name" value="PTS_Sugar-EIIC/EIIB"/>
</dbReference>
<dbReference type="EC" id="2.7.1.207" evidence="2"/>
<evidence type="ECO:0000256" key="7">
    <source>
        <dbReference type="ARBA" id="ARBA00022597"/>
    </source>
</evidence>
<evidence type="ECO:0000256" key="2">
    <source>
        <dbReference type="ARBA" id="ARBA00012802"/>
    </source>
</evidence>
<feature type="transmembrane region" description="Helical" evidence="17">
    <location>
        <begin position="339"/>
        <end position="358"/>
    </location>
</feature>
<proteinExistence type="predicted"/>
<evidence type="ECO:0000256" key="16">
    <source>
        <dbReference type="PROSITE-ProRule" id="PRU00423"/>
    </source>
</evidence>
<gene>
    <name evidence="20" type="ORF">NSA23_09975</name>
</gene>
<dbReference type="NCBIfam" id="TIGR00410">
    <property type="entry name" value="lacE"/>
    <property type="match status" value="1"/>
</dbReference>
<keyword evidence="6" id="KW-0597">Phosphoprotein</keyword>
<evidence type="ECO:0000256" key="13">
    <source>
        <dbReference type="ARBA" id="ARBA00023136"/>
    </source>
</evidence>
<keyword evidence="11" id="KW-0418">Kinase</keyword>
<dbReference type="GO" id="GO:0008982">
    <property type="term" value="F:protein-N(PI)-phosphohistidine-sugar phosphotransferase activity"/>
    <property type="evidence" value="ECO:0007669"/>
    <property type="project" value="InterPro"/>
</dbReference>
<keyword evidence="8" id="KW-0808">Transferase</keyword>
<dbReference type="Pfam" id="PF02378">
    <property type="entry name" value="PTS_EIIC"/>
    <property type="match status" value="1"/>
</dbReference>
<dbReference type="PROSITE" id="PS51105">
    <property type="entry name" value="PTS_EIIC_TYPE_3"/>
    <property type="match status" value="1"/>
</dbReference>
<feature type="transmembrane region" description="Helical" evidence="17">
    <location>
        <begin position="70"/>
        <end position="90"/>
    </location>
</feature>
<evidence type="ECO:0000256" key="14">
    <source>
        <dbReference type="ARBA" id="ARBA00029639"/>
    </source>
</evidence>
<dbReference type="GO" id="GO:1901264">
    <property type="term" value="P:carbohydrate derivative transport"/>
    <property type="evidence" value="ECO:0007669"/>
    <property type="project" value="TreeGrafter"/>
</dbReference>
<evidence type="ECO:0000256" key="9">
    <source>
        <dbReference type="ARBA" id="ARBA00022683"/>
    </source>
</evidence>
<evidence type="ECO:0000256" key="4">
    <source>
        <dbReference type="ARBA" id="ARBA00022448"/>
    </source>
</evidence>
<feature type="domain" description="PTS EIIB type-3" evidence="18">
    <location>
        <begin position="455"/>
        <end position="558"/>
    </location>
</feature>
<feature type="transmembrane region" description="Helical" evidence="17">
    <location>
        <begin position="216"/>
        <end position="237"/>
    </location>
</feature>
<evidence type="ECO:0000256" key="11">
    <source>
        <dbReference type="ARBA" id="ARBA00022777"/>
    </source>
</evidence>
<keyword evidence="4" id="KW-0813">Transport</keyword>
<dbReference type="AlphaFoldDB" id="A0A9X2MJY8"/>
<keyword evidence="21" id="KW-1185">Reference proteome</keyword>
<dbReference type="PANTHER" id="PTHR33989">
    <property type="match status" value="1"/>
</dbReference>
<feature type="transmembrane region" description="Helical" evidence="17">
    <location>
        <begin position="280"/>
        <end position="303"/>
    </location>
</feature>
<dbReference type="Gene3D" id="3.40.50.2300">
    <property type="match status" value="1"/>
</dbReference>
<feature type="transmembrane region" description="Helical" evidence="17">
    <location>
        <begin position="133"/>
        <end position="155"/>
    </location>
</feature>
<keyword evidence="7" id="KW-0762">Sugar transport</keyword>
<sequence length="559" mass="61450">MDKIIKRLEKRMPVFEKISNNPYLMAIRDGFISLLPVILFSSLFLLVAFVPNIFGHYWPDKTTDVLLKAYNYSMGILGLLMSATIAKSLSDNFNRRLPKLNQINSLSVMVASIIGFLLLSVDSIEGGFGTDFIGTKGLLSSFVAGFIVPNIYKICVKNNITIKMPKEVPSHISQTFADLIPMALSILVFWVIDILFRYTTNTGFSEWVLGVFQPLFTAADSYLGLAIIYGAMAFFWFVGIHGPSIVEPAVSAIYLANVEANFMAFQAGEHATKVLSQGSQYFVATIGGTGATLIITIMFAFMAKSKQLKAVGRASLIPVAFGINEPVLFGGPLVLNPMFLIPFIAAPIVNVWLLKLFIDLGMNGFVYNLPWTTPGPIGLIMGTGFAPMSFLLAPLLLLADFLIYYPFMKAYDTQLVEKEKTNDMEEEVNKEKINKEATEVIDEMDEITNNDLNKSISVLVICANGATSGMLANAIGKGANEKNMDVKAIAMAYGQHTDVVNDFDLVVLAPQMGSRLEEVKKSVSNSKTKVVSTSGKKYVALTREPIDALNYVLWNLKND</sequence>
<dbReference type="InterPro" id="IPR003501">
    <property type="entry name" value="PTS_EIIB_2/3"/>
</dbReference>
<dbReference type="InterPro" id="IPR003352">
    <property type="entry name" value="PTS_EIIC"/>
</dbReference>
<comment type="subcellular location">
    <subcellularLocation>
        <location evidence="1">Cell membrane</location>
        <topology evidence="1">Multi-pass membrane protein</topology>
    </subcellularLocation>
</comment>
<evidence type="ECO:0000256" key="6">
    <source>
        <dbReference type="ARBA" id="ARBA00022553"/>
    </source>
</evidence>
<dbReference type="Pfam" id="PF02302">
    <property type="entry name" value="PTS_IIB"/>
    <property type="match status" value="1"/>
</dbReference>
<evidence type="ECO:0000256" key="10">
    <source>
        <dbReference type="ARBA" id="ARBA00022692"/>
    </source>
</evidence>
<evidence type="ECO:0000256" key="12">
    <source>
        <dbReference type="ARBA" id="ARBA00022989"/>
    </source>
</evidence>
<feature type="transmembrane region" description="Helical" evidence="17">
    <location>
        <begin position="102"/>
        <end position="121"/>
    </location>
</feature>
<evidence type="ECO:0000256" key="15">
    <source>
        <dbReference type="ARBA" id="ARBA00048444"/>
    </source>
</evidence>
<dbReference type="Proteomes" id="UP001142078">
    <property type="component" value="Unassembled WGS sequence"/>
</dbReference>
<comment type="catalytic activity">
    <reaction evidence="15">
        <text>lactose(out) + N(pros)-phospho-L-histidyl-[protein] = lactose 6-phosphate(in) + L-histidyl-[protein]</text>
        <dbReference type="Rhea" id="RHEA:42400"/>
        <dbReference type="Rhea" id="RHEA-COMP:9745"/>
        <dbReference type="Rhea" id="RHEA-COMP:9746"/>
        <dbReference type="ChEBI" id="CHEBI:17716"/>
        <dbReference type="ChEBI" id="CHEBI:29979"/>
        <dbReference type="ChEBI" id="CHEBI:64837"/>
        <dbReference type="ChEBI" id="CHEBI:79080"/>
        <dbReference type="EC" id="2.7.1.207"/>
    </reaction>
</comment>
<dbReference type="GO" id="GO:0005886">
    <property type="term" value="C:plasma membrane"/>
    <property type="evidence" value="ECO:0007669"/>
    <property type="project" value="UniProtKB-SubCell"/>
</dbReference>
<protein>
    <recommendedName>
        <fullName evidence="3">PTS system lactose-specific EIICB component</fullName>
        <ecNumber evidence="2">2.7.1.207</ecNumber>
    </recommendedName>
    <alternativeName>
        <fullName evidence="14">EIICB-Lac</fullName>
    </alternativeName>
</protein>
<feature type="transmembrane region" description="Helical" evidence="17">
    <location>
        <begin position="378"/>
        <end position="405"/>
    </location>
</feature>
<organism evidence="20 21">
    <name type="scientific">Anaerosalibacter massiliensis</name>
    <dbReference type="NCBI Taxonomy" id="1347392"/>
    <lineage>
        <taxon>Bacteria</taxon>
        <taxon>Bacillati</taxon>
        <taxon>Bacillota</taxon>
        <taxon>Tissierellia</taxon>
        <taxon>Tissierellales</taxon>
        <taxon>Sporanaerobacteraceae</taxon>
        <taxon>Anaerosalibacter</taxon>
    </lineage>
</organism>
<dbReference type="InterPro" id="IPR013012">
    <property type="entry name" value="PTS_EIIB_3"/>
</dbReference>
<keyword evidence="9" id="KW-0598">Phosphotransferase system</keyword>
<dbReference type="GO" id="GO:0009401">
    <property type="term" value="P:phosphoenolpyruvate-dependent sugar phosphotransferase system"/>
    <property type="evidence" value="ECO:0007669"/>
    <property type="project" value="UniProtKB-KW"/>
</dbReference>
<evidence type="ECO:0000256" key="1">
    <source>
        <dbReference type="ARBA" id="ARBA00004651"/>
    </source>
</evidence>
<evidence type="ECO:0000259" key="19">
    <source>
        <dbReference type="PROSITE" id="PS51105"/>
    </source>
</evidence>
<dbReference type="EMBL" id="JANJZL010000006">
    <property type="protein sequence ID" value="MCR2044440.1"/>
    <property type="molecule type" value="Genomic_DNA"/>
</dbReference>
<dbReference type="PROSITE" id="PS51100">
    <property type="entry name" value="PTS_EIIB_TYPE_3"/>
    <property type="match status" value="1"/>
</dbReference>
<dbReference type="GO" id="GO:0016301">
    <property type="term" value="F:kinase activity"/>
    <property type="evidence" value="ECO:0007669"/>
    <property type="project" value="UniProtKB-KW"/>
</dbReference>
<keyword evidence="13 17" id="KW-0472">Membrane</keyword>
<reference evidence="20" key="1">
    <citation type="submission" date="2022-07" db="EMBL/GenBank/DDBJ databases">
        <title>Enhanced cultured diversity of the mouse gut microbiota enables custom-made synthetic communities.</title>
        <authorList>
            <person name="Afrizal A."/>
        </authorList>
    </citation>
    <scope>NUCLEOTIDE SEQUENCE</scope>
    <source>
        <strain evidence="20">DSM 29482</strain>
    </source>
</reference>
<dbReference type="PANTHER" id="PTHR33989:SF8">
    <property type="entry name" value="PERMEASE IIC COMPONENT"/>
    <property type="match status" value="1"/>
</dbReference>
<evidence type="ECO:0000256" key="3">
    <source>
        <dbReference type="ARBA" id="ARBA00020834"/>
    </source>
</evidence>
<name>A0A9X2MJY8_9FIRM</name>
<dbReference type="InterPro" id="IPR004501">
    <property type="entry name" value="PTS_EIIC_3"/>
</dbReference>
<dbReference type="SUPFAM" id="SSF52794">
    <property type="entry name" value="PTS system IIB component-like"/>
    <property type="match status" value="1"/>
</dbReference>